<evidence type="ECO:0000313" key="6">
    <source>
        <dbReference type="EMBL" id="ACM93712.1"/>
    </source>
</evidence>
<dbReference type="GO" id="GO:0000160">
    <property type="term" value="P:phosphorelay signal transduction system"/>
    <property type="evidence" value="ECO:0007669"/>
    <property type="project" value="InterPro"/>
</dbReference>
<dbReference type="Pfam" id="PF00990">
    <property type="entry name" value="GGDEF"/>
    <property type="match status" value="1"/>
</dbReference>
<keyword evidence="7" id="KW-1185">Reference proteome</keyword>
<dbReference type="SMART" id="SM00448">
    <property type="entry name" value="REC"/>
    <property type="match status" value="2"/>
</dbReference>
<feature type="modified residue" description="4-aspartylphosphate" evidence="3">
    <location>
        <position position="53"/>
    </location>
</feature>
<evidence type="ECO:0000313" key="7">
    <source>
        <dbReference type="Proteomes" id="UP000000448"/>
    </source>
</evidence>
<dbReference type="eggNOG" id="COG2197">
    <property type="taxonomic scope" value="Bacteria"/>
</dbReference>
<dbReference type="InterPro" id="IPR001789">
    <property type="entry name" value="Sig_transdc_resp-reg_receiver"/>
</dbReference>
<dbReference type="GO" id="GO:0043709">
    <property type="term" value="P:cell adhesion involved in single-species biofilm formation"/>
    <property type="evidence" value="ECO:0007669"/>
    <property type="project" value="TreeGrafter"/>
</dbReference>
<feature type="domain" description="GGDEF" evidence="5">
    <location>
        <begin position="278"/>
        <end position="400"/>
    </location>
</feature>
<dbReference type="InterPro" id="IPR000160">
    <property type="entry name" value="GGDEF_dom"/>
</dbReference>
<dbReference type="STRING" id="598659.NAMH_0503"/>
<dbReference type="PROSITE" id="PS50110">
    <property type="entry name" value="RESPONSE_REGULATORY"/>
    <property type="match status" value="2"/>
</dbReference>
<dbReference type="PANTHER" id="PTHR45138:SF9">
    <property type="entry name" value="DIGUANYLATE CYCLASE DGCM-RELATED"/>
    <property type="match status" value="1"/>
</dbReference>
<dbReference type="eggNOG" id="COG3706">
    <property type="taxonomic scope" value="Bacteria"/>
</dbReference>
<dbReference type="Proteomes" id="UP000000448">
    <property type="component" value="Chromosome"/>
</dbReference>
<name>B9L8G2_NAUPA</name>
<feature type="domain" description="Response regulatory" evidence="4">
    <location>
        <begin position="2"/>
        <end position="116"/>
    </location>
</feature>
<evidence type="ECO:0000259" key="5">
    <source>
        <dbReference type="PROSITE" id="PS50887"/>
    </source>
</evidence>
<comment type="catalytic activity">
    <reaction evidence="2">
        <text>2 GTP = 3',3'-c-di-GMP + 2 diphosphate</text>
        <dbReference type="Rhea" id="RHEA:24898"/>
        <dbReference type="ChEBI" id="CHEBI:33019"/>
        <dbReference type="ChEBI" id="CHEBI:37565"/>
        <dbReference type="ChEBI" id="CHEBI:58805"/>
        <dbReference type="EC" id="2.7.7.65"/>
    </reaction>
</comment>
<evidence type="ECO:0000256" key="3">
    <source>
        <dbReference type="PROSITE-ProRule" id="PRU00169"/>
    </source>
</evidence>
<dbReference type="FunFam" id="3.30.70.270:FF:000001">
    <property type="entry name" value="Diguanylate cyclase domain protein"/>
    <property type="match status" value="1"/>
</dbReference>
<dbReference type="Gene3D" id="3.40.50.2300">
    <property type="match status" value="2"/>
</dbReference>
<keyword evidence="3" id="KW-0597">Phosphoprotein</keyword>
<dbReference type="PROSITE" id="PS50887">
    <property type="entry name" value="GGDEF"/>
    <property type="match status" value="1"/>
</dbReference>
<dbReference type="GO" id="GO:0005886">
    <property type="term" value="C:plasma membrane"/>
    <property type="evidence" value="ECO:0007669"/>
    <property type="project" value="TreeGrafter"/>
</dbReference>
<dbReference type="NCBIfam" id="TIGR00254">
    <property type="entry name" value="GGDEF"/>
    <property type="match status" value="1"/>
</dbReference>
<dbReference type="EMBL" id="CP001279">
    <property type="protein sequence ID" value="ACM93712.1"/>
    <property type="molecule type" value="Genomic_DNA"/>
</dbReference>
<dbReference type="InterPro" id="IPR043128">
    <property type="entry name" value="Rev_trsase/Diguanyl_cyclase"/>
</dbReference>
<feature type="domain" description="Response regulatory" evidence="4">
    <location>
        <begin position="123"/>
        <end position="239"/>
    </location>
</feature>
<proteinExistence type="predicted"/>
<evidence type="ECO:0000256" key="1">
    <source>
        <dbReference type="ARBA" id="ARBA00012528"/>
    </source>
</evidence>
<evidence type="ECO:0000256" key="2">
    <source>
        <dbReference type="ARBA" id="ARBA00034247"/>
    </source>
</evidence>
<dbReference type="KEGG" id="nam:NAMH_0503"/>
<feature type="modified residue" description="4-aspartylphosphate" evidence="3">
    <location>
        <position position="172"/>
    </location>
</feature>
<reference evidence="6 7" key="1">
    <citation type="journal article" date="2009" name="PLoS Genet.">
        <title>Adaptations to submarine hydrothermal environments exemplified by the genome of Nautilia profundicola.</title>
        <authorList>
            <person name="Campbell B.J."/>
            <person name="Smith J.L."/>
            <person name="Hanson T.E."/>
            <person name="Klotz M.G."/>
            <person name="Stein L.Y."/>
            <person name="Lee C.K."/>
            <person name="Wu D."/>
            <person name="Robinson J.M."/>
            <person name="Khouri H.M."/>
            <person name="Eisen J.A."/>
            <person name="Cary S.C."/>
        </authorList>
    </citation>
    <scope>NUCLEOTIDE SEQUENCE [LARGE SCALE GENOMIC DNA]</scope>
    <source>
        <strain evidence="7">ATCC BAA-1463 / DSM 18972 / AmH</strain>
    </source>
</reference>
<dbReference type="PANTHER" id="PTHR45138">
    <property type="entry name" value="REGULATORY COMPONENTS OF SENSORY TRANSDUCTION SYSTEM"/>
    <property type="match status" value="1"/>
</dbReference>
<dbReference type="SUPFAM" id="SSF52172">
    <property type="entry name" value="CheY-like"/>
    <property type="match status" value="2"/>
</dbReference>
<dbReference type="InterPro" id="IPR050469">
    <property type="entry name" value="Diguanylate_Cyclase"/>
</dbReference>
<gene>
    <name evidence="6" type="ordered locus">NAMH_0503</name>
</gene>
<dbReference type="OrthoDB" id="9778432at2"/>
<accession>B9L8G2</accession>
<dbReference type="AlphaFoldDB" id="B9L8G2"/>
<dbReference type="EC" id="2.7.7.65" evidence="1"/>
<dbReference type="GO" id="GO:1902201">
    <property type="term" value="P:negative regulation of bacterial-type flagellum-dependent cell motility"/>
    <property type="evidence" value="ECO:0007669"/>
    <property type="project" value="TreeGrafter"/>
</dbReference>
<sequence>MKILIVEDSEIYRKLLKKNIDKYLVFARCDIVKNFEELKKLQNLQEYDLFLCDYLLPDSINAEHIKYILKFSSNIIVMTQFEKEFINSDLEEKVIDFIVKDDFHTIDYLIRFIKHLYRNRQVKVLIVDKDKNILDLEKRILNKININVIQAQDGLEALEKLKTNSIDLILTDLIMPKMDGQELLLAVREKYNMTELPVIVLSSDTQTDKFLKTLKLGANDFLGKPFLKEELILRVNNLLEICENIKKVKRQLQIDPLTGAYNRMFLEGSLENIFNINEKKSIVMIDIDHFKKINDTYGHQIGDEILIHFVNTIKNTIRKSDLLIRYGGEEFMLYMPDTTKEEAMIVMYKIRKNLRPCNGIKYSFSAGIADEGETLAEMVKIADRRLYKAKYEGRNKIIAN</sequence>
<dbReference type="GO" id="GO:0052621">
    <property type="term" value="F:diguanylate cyclase activity"/>
    <property type="evidence" value="ECO:0007669"/>
    <property type="project" value="UniProtKB-EC"/>
</dbReference>
<dbReference type="RefSeq" id="WP_015902764.1">
    <property type="nucleotide sequence ID" value="NC_012115.1"/>
</dbReference>
<organism evidence="6 7">
    <name type="scientific">Nautilia profundicola (strain ATCC BAA-1463 / DSM 18972 / AmH)</name>
    <dbReference type="NCBI Taxonomy" id="598659"/>
    <lineage>
        <taxon>Bacteria</taxon>
        <taxon>Pseudomonadati</taxon>
        <taxon>Campylobacterota</taxon>
        <taxon>Epsilonproteobacteria</taxon>
        <taxon>Nautiliales</taxon>
        <taxon>Nautiliaceae</taxon>
        <taxon>Nautilia</taxon>
    </lineage>
</organism>
<evidence type="ECO:0000259" key="4">
    <source>
        <dbReference type="PROSITE" id="PS50110"/>
    </source>
</evidence>
<dbReference type="SUPFAM" id="SSF55073">
    <property type="entry name" value="Nucleotide cyclase"/>
    <property type="match status" value="1"/>
</dbReference>
<dbReference type="Pfam" id="PF00072">
    <property type="entry name" value="Response_reg"/>
    <property type="match status" value="1"/>
</dbReference>
<dbReference type="InterPro" id="IPR011006">
    <property type="entry name" value="CheY-like_superfamily"/>
</dbReference>
<dbReference type="CDD" id="cd01949">
    <property type="entry name" value="GGDEF"/>
    <property type="match status" value="1"/>
</dbReference>
<dbReference type="Gene3D" id="3.30.70.270">
    <property type="match status" value="1"/>
</dbReference>
<protein>
    <recommendedName>
        <fullName evidence="1">diguanylate cyclase</fullName>
        <ecNumber evidence="1">2.7.7.65</ecNumber>
    </recommendedName>
</protein>
<dbReference type="HOGENOM" id="CLU_000445_11_28_7"/>
<dbReference type="InterPro" id="IPR029787">
    <property type="entry name" value="Nucleotide_cyclase"/>
</dbReference>
<dbReference type="SMART" id="SM00267">
    <property type="entry name" value="GGDEF"/>
    <property type="match status" value="1"/>
</dbReference>